<dbReference type="Proteomes" id="UP000005239">
    <property type="component" value="Unassembled WGS sequence"/>
</dbReference>
<protein>
    <submittedName>
        <fullName evidence="2">Uncharacterized protein</fullName>
    </submittedName>
</protein>
<accession>A0A2A6BQ98</accession>
<dbReference type="AlphaFoldDB" id="A0A2A6BQ98"/>
<name>A0A2A6BQ98_PRIPA</name>
<feature type="region of interest" description="Disordered" evidence="1">
    <location>
        <begin position="18"/>
        <end position="57"/>
    </location>
</feature>
<gene>
    <name evidence="2" type="primary">WBGene00282732</name>
</gene>
<feature type="compositionally biased region" description="Polar residues" evidence="1">
    <location>
        <begin position="18"/>
        <end position="28"/>
    </location>
</feature>
<reference evidence="2" key="2">
    <citation type="submission" date="2022-06" db="UniProtKB">
        <authorList>
            <consortium name="EnsemblMetazoa"/>
        </authorList>
    </citation>
    <scope>IDENTIFICATION</scope>
    <source>
        <strain evidence="2">PS312</strain>
    </source>
</reference>
<evidence type="ECO:0000313" key="2">
    <source>
        <dbReference type="EnsemblMetazoa" id="PPA44363.1"/>
    </source>
</evidence>
<organism evidence="2 3">
    <name type="scientific">Pristionchus pacificus</name>
    <name type="common">Parasitic nematode worm</name>
    <dbReference type="NCBI Taxonomy" id="54126"/>
    <lineage>
        <taxon>Eukaryota</taxon>
        <taxon>Metazoa</taxon>
        <taxon>Ecdysozoa</taxon>
        <taxon>Nematoda</taxon>
        <taxon>Chromadorea</taxon>
        <taxon>Rhabditida</taxon>
        <taxon>Rhabditina</taxon>
        <taxon>Diplogasteromorpha</taxon>
        <taxon>Diplogasteroidea</taxon>
        <taxon>Neodiplogasteridae</taxon>
        <taxon>Pristionchus</taxon>
    </lineage>
</organism>
<keyword evidence="3" id="KW-1185">Reference proteome</keyword>
<sequence>MFHSVMAVVAAEDDGHTMLQNNSITPQPLTKYGRPEPSPIEESTPSSTHHDHHSSFDSTWQWENIDCGYVLM</sequence>
<evidence type="ECO:0000313" key="3">
    <source>
        <dbReference type="Proteomes" id="UP000005239"/>
    </source>
</evidence>
<reference evidence="3" key="1">
    <citation type="journal article" date="2008" name="Nat. Genet.">
        <title>The Pristionchus pacificus genome provides a unique perspective on nematode lifestyle and parasitism.</title>
        <authorList>
            <person name="Dieterich C."/>
            <person name="Clifton S.W."/>
            <person name="Schuster L.N."/>
            <person name="Chinwalla A."/>
            <person name="Delehaunty K."/>
            <person name="Dinkelacker I."/>
            <person name="Fulton L."/>
            <person name="Fulton R."/>
            <person name="Godfrey J."/>
            <person name="Minx P."/>
            <person name="Mitreva M."/>
            <person name="Roeseler W."/>
            <person name="Tian H."/>
            <person name="Witte H."/>
            <person name="Yang S.P."/>
            <person name="Wilson R.K."/>
            <person name="Sommer R.J."/>
        </authorList>
    </citation>
    <scope>NUCLEOTIDE SEQUENCE [LARGE SCALE GENOMIC DNA]</scope>
    <source>
        <strain evidence="3">PS312</strain>
    </source>
</reference>
<proteinExistence type="predicted"/>
<accession>A0A8R1Z5V7</accession>
<dbReference type="EnsemblMetazoa" id="PPA44363.1">
    <property type="protein sequence ID" value="PPA44363.1"/>
    <property type="gene ID" value="WBGene00282732"/>
</dbReference>
<evidence type="ECO:0000256" key="1">
    <source>
        <dbReference type="SAM" id="MobiDB-lite"/>
    </source>
</evidence>